<sequence length="593" mass="67957">MRNINAPKVGIADVIKYFWKAMRPQKWAFWYILLAFTMGSIIDLIVPLFYKKFFDIIVGTTDKMILAPQLTQIIIWVLILHGVIWTFHQTGFFLMNRFVSKTMARIRQLSFDYMIRHSYSFFTNSFSGALVQRVGRFSRAFDRLNDRLLFNFIPLLIHVTGVIVIIYLQHPMIAYIIVIWAFVMLVYNYIFSTWKLRFDIVAAKADSTTTAVLADSLSNQNTIASFAGFERESSNFKDTTHDQAKAQRLSWDINLIKDGIQVGFIFIVEFLLFYYAIKFWQKDAITIGTFVLIQVYILNLAKRLWDFGRIIRDTYESFADSKEMVEILETPYEVKDIPNAKTLKVAGGQIEFKDISFAFNETRTVLKNINLNIKSGEKIALIGPSGAGKSTIVKLLMRMYDLTSGTIEIDNQNVKEVTQDSLRQNISLVPQDPILFHRTLMENIRYGKERATDEEVMAAAKLAHCDEFIDTLPLKYETYVGERGIKLSGGERQRVAIARAILKNAPILVLDEATSSLDSHSESLIQDALNNLMEDKTTIVIAHRLSTIRKMDRVIVIDNGQITEQGTHDELLSNDNSLYKKLWELQAGGFLVD</sequence>
<name>A0A1G2TXH7_9BACT</name>
<dbReference type="GO" id="GO:0016887">
    <property type="term" value="F:ATP hydrolysis activity"/>
    <property type="evidence" value="ECO:0007669"/>
    <property type="project" value="InterPro"/>
</dbReference>
<dbReference type="Proteomes" id="UP000178404">
    <property type="component" value="Unassembled WGS sequence"/>
</dbReference>
<dbReference type="EMBL" id="MHWA01000008">
    <property type="protein sequence ID" value="OHB01987.1"/>
    <property type="molecule type" value="Genomic_DNA"/>
</dbReference>
<keyword evidence="4" id="KW-0547">Nucleotide-binding</keyword>
<dbReference type="Gene3D" id="1.20.1560.10">
    <property type="entry name" value="ABC transporter type 1, transmembrane domain"/>
    <property type="match status" value="1"/>
</dbReference>
<gene>
    <name evidence="11" type="ORF">A3A90_01985</name>
</gene>
<dbReference type="InterPro" id="IPR036640">
    <property type="entry name" value="ABC1_TM_sf"/>
</dbReference>
<dbReference type="Pfam" id="PF00005">
    <property type="entry name" value="ABC_tran"/>
    <property type="match status" value="1"/>
</dbReference>
<dbReference type="InterPro" id="IPR027417">
    <property type="entry name" value="P-loop_NTPase"/>
</dbReference>
<dbReference type="FunFam" id="3.40.50.300:FF:000287">
    <property type="entry name" value="Multidrug ABC transporter ATP-binding protein"/>
    <property type="match status" value="1"/>
</dbReference>
<evidence type="ECO:0000256" key="8">
    <source>
        <dbReference type="SAM" id="Phobius"/>
    </source>
</evidence>
<dbReference type="PROSITE" id="PS50893">
    <property type="entry name" value="ABC_TRANSPORTER_2"/>
    <property type="match status" value="1"/>
</dbReference>
<keyword evidence="6 8" id="KW-1133">Transmembrane helix</keyword>
<comment type="subcellular location">
    <subcellularLocation>
        <location evidence="1">Cell membrane</location>
        <topology evidence="1">Multi-pass membrane protein</topology>
    </subcellularLocation>
</comment>
<dbReference type="InterPro" id="IPR003593">
    <property type="entry name" value="AAA+_ATPase"/>
</dbReference>
<dbReference type="InterPro" id="IPR011527">
    <property type="entry name" value="ABC1_TM_dom"/>
</dbReference>
<dbReference type="PANTHER" id="PTHR43394">
    <property type="entry name" value="ATP-DEPENDENT PERMEASE MDL1, MITOCHONDRIAL"/>
    <property type="match status" value="1"/>
</dbReference>
<feature type="domain" description="ABC transporter" evidence="9">
    <location>
        <begin position="350"/>
        <end position="584"/>
    </location>
</feature>
<keyword evidence="2" id="KW-0813">Transport</keyword>
<organism evidence="11 12">
    <name type="scientific">Candidatus Zambryskibacteria bacterium RIFCSPLOWO2_01_FULL_35_19</name>
    <dbReference type="NCBI Taxonomy" id="1802757"/>
    <lineage>
        <taxon>Bacteria</taxon>
        <taxon>Candidatus Zambryskiibacteriota</taxon>
    </lineage>
</organism>
<feature type="transmembrane region" description="Helical" evidence="8">
    <location>
        <begin position="255"/>
        <end position="277"/>
    </location>
</feature>
<evidence type="ECO:0000256" key="5">
    <source>
        <dbReference type="ARBA" id="ARBA00022840"/>
    </source>
</evidence>
<evidence type="ECO:0000313" key="11">
    <source>
        <dbReference type="EMBL" id="OHB01987.1"/>
    </source>
</evidence>
<accession>A0A1G2TXH7</accession>
<dbReference type="Gene3D" id="3.40.50.300">
    <property type="entry name" value="P-loop containing nucleotide triphosphate hydrolases"/>
    <property type="match status" value="1"/>
</dbReference>
<dbReference type="GO" id="GO:0015421">
    <property type="term" value="F:ABC-type oligopeptide transporter activity"/>
    <property type="evidence" value="ECO:0007669"/>
    <property type="project" value="TreeGrafter"/>
</dbReference>
<feature type="domain" description="ABC transmembrane type-1" evidence="10">
    <location>
        <begin position="32"/>
        <end position="316"/>
    </location>
</feature>
<evidence type="ECO:0000259" key="10">
    <source>
        <dbReference type="PROSITE" id="PS50929"/>
    </source>
</evidence>
<evidence type="ECO:0000259" key="9">
    <source>
        <dbReference type="PROSITE" id="PS50893"/>
    </source>
</evidence>
<evidence type="ECO:0000256" key="6">
    <source>
        <dbReference type="ARBA" id="ARBA00022989"/>
    </source>
</evidence>
<dbReference type="PROSITE" id="PS50929">
    <property type="entry name" value="ABC_TM1F"/>
    <property type="match status" value="1"/>
</dbReference>
<keyword evidence="3 8" id="KW-0812">Transmembrane</keyword>
<feature type="transmembrane region" description="Helical" evidence="8">
    <location>
        <begin position="70"/>
        <end position="95"/>
    </location>
</feature>
<evidence type="ECO:0000256" key="7">
    <source>
        <dbReference type="ARBA" id="ARBA00023136"/>
    </source>
</evidence>
<dbReference type="PROSITE" id="PS00211">
    <property type="entry name" value="ABC_TRANSPORTER_1"/>
    <property type="match status" value="1"/>
</dbReference>
<evidence type="ECO:0000256" key="2">
    <source>
        <dbReference type="ARBA" id="ARBA00022448"/>
    </source>
</evidence>
<keyword evidence="7 8" id="KW-0472">Membrane</keyword>
<protein>
    <recommendedName>
        <fullName evidence="13">ABC transporter ATP-binding protein</fullName>
    </recommendedName>
</protein>
<dbReference type="Pfam" id="PF00664">
    <property type="entry name" value="ABC_membrane"/>
    <property type="match status" value="1"/>
</dbReference>
<dbReference type="PANTHER" id="PTHR43394:SF1">
    <property type="entry name" value="ATP-BINDING CASSETTE SUB-FAMILY B MEMBER 10, MITOCHONDRIAL"/>
    <property type="match status" value="1"/>
</dbReference>
<evidence type="ECO:0000256" key="4">
    <source>
        <dbReference type="ARBA" id="ARBA00022741"/>
    </source>
</evidence>
<dbReference type="AlphaFoldDB" id="A0A1G2TXH7"/>
<proteinExistence type="predicted"/>
<reference evidence="11 12" key="1">
    <citation type="journal article" date="2016" name="Nat. Commun.">
        <title>Thousands of microbial genomes shed light on interconnected biogeochemical processes in an aquifer system.</title>
        <authorList>
            <person name="Anantharaman K."/>
            <person name="Brown C.T."/>
            <person name="Hug L.A."/>
            <person name="Sharon I."/>
            <person name="Castelle C.J."/>
            <person name="Probst A.J."/>
            <person name="Thomas B.C."/>
            <person name="Singh A."/>
            <person name="Wilkins M.J."/>
            <person name="Karaoz U."/>
            <person name="Brodie E.L."/>
            <person name="Williams K.H."/>
            <person name="Hubbard S.S."/>
            <person name="Banfield J.F."/>
        </authorList>
    </citation>
    <scope>NUCLEOTIDE SEQUENCE [LARGE SCALE GENOMIC DNA]</scope>
</reference>
<dbReference type="SUPFAM" id="SSF52540">
    <property type="entry name" value="P-loop containing nucleoside triphosphate hydrolases"/>
    <property type="match status" value="1"/>
</dbReference>
<dbReference type="InterPro" id="IPR003439">
    <property type="entry name" value="ABC_transporter-like_ATP-bd"/>
</dbReference>
<dbReference type="InterPro" id="IPR017871">
    <property type="entry name" value="ABC_transporter-like_CS"/>
</dbReference>
<dbReference type="GO" id="GO:0005524">
    <property type="term" value="F:ATP binding"/>
    <property type="evidence" value="ECO:0007669"/>
    <property type="project" value="UniProtKB-KW"/>
</dbReference>
<feature type="transmembrane region" description="Helical" evidence="8">
    <location>
        <begin position="28"/>
        <end position="50"/>
    </location>
</feature>
<dbReference type="GO" id="GO:0005886">
    <property type="term" value="C:plasma membrane"/>
    <property type="evidence" value="ECO:0007669"/>
    <property type="project" value="UniProtKB-SubCell"/>
</dbReference>
<evidence type="ECO:0008006" key="13">
    <source>
        <dbReference type="Google" id="ProtNLM"/>
    </source>
</evidence>
<evidence type="ECO:0000256" key="3">
    <source>
        <dbReference type="ARBA" id="ARBA00022692"/>
    </source>
</evidence>
<evidence type="ECO:0000256" key="1">
    <source>
        <dbReference type="ARBA" id="ARBA00004651"/>
    </source>
</evidence>
<feature type="transmembrane region" description="Helical" evidence="8">
    <location>
        <begin position="148"/>
        <end position="167"/>
    </location>
</feature>
<dbReference type="SMART" id="SM00382">
    <property type="entry name" value="AAA"/>
    <property type="match status" value="1"/>
</dbReference>
<keyword evidence="5" id="KW-0067">ATP-binding</keyword>
<comment type="caution">
    <text evidence="11">The sequence shown here is derived from an EMBL/GenBank/DDBJ whole genome shotgun (WGS) entry which is preliminary data.</text>
</comment>
<evidence type="ECO:0000313" key="12">
    <source>
        <dbReference type="Proteomes" id="UP000178404"/>
    </source>
</evidence>
<dbReference type="InterPro" id="IPR039421">
    <property type="entry name" value="Type_1_exporter"/>
</dbReference>
<feature type="transmembrane region" description="Helical" evidence="8">
    <location>
        <begin position="173"/>
        <end position="191"/>
    </location>
</feature>
<dbReference type="SUPFAM" id="SSF90123">
    <property type="entry name" value="ABC transporter transmembrane region"/>
    <property type="match status" value="1"/>
</dbReference>